<name>A0A0W8G5H3_9ZZZZ</name>
<reference evidence="2" key="1">
    <citation type="journal article" date="2015" name="Proc. Natl. Acad. Sci. U.S.A.">
        <title>Networks of energetic and metabolic interactions define dynamics in microbial communities.</title>
        <authorList>
            <person name="Embree M."/>
            <person name="Liu J.K."/>
            <person name="Al-Bassam M.M."/>
            <person name="Zengler K."/>
        </authorList>
    </citation>
    <scope>NUCLEOTIDE SEQUENCE</scope>
</reference>
<evidence type="ECO:0000313" key="2">
    <source>
        <dbReference type="EMBL" id="KUG28365.1"/>
    </source>
</evidence>
<feature type="coiled-coil region" evidence="1">
    <location>
        <begin position="7"/>
        <end position="34"/>
    </location>
</feature>
<organism evidence="2">
    <name type="scientific">hydrocarbon metagenome</name>
    <dbReference type="NCBI Taxonomy" id="938273"/>
    <lineage>
        <taxon>unclassified sequences</taxon>
        <taxon>metagenomes</taxon>
        <taxon>ecological metagenomes</taxon>
    </lineage>
</organism>
<dbReference type="EMBL" id="LNQE01000228">
    <property type="protein sequence ID" value="KUG28365.1"/>
    <property type="molecule type" value="Genomic_DNA"/>
</dbReference>
<keyword evidence="1" id="KW-0175">Coiled coil</keyword>
<dbReference type="AlphaFoldDB" id="A0A0W8G5H3"/>
<evidence type="ECO:0000256" key="1">
    <source>
        <dbReference type="SAM" id="Coils"/>
    </source>
</evidence>
<protein>
    <submittedName>
        <fullName evidence="2">Uncharacterized protein</fullName>
    </submittedName>
</protein>
<proteinExistence type="predicted"/>
<gene>
    <name evidence="2" type="ORF">ASZ90_001775</name>
</gene>
<accession>A0A0W8G5H3</accession>
<comment type="caution">
    <text evidence="2">The sequence shown here is derived from an EMBL/GenBank/DDBJ whole genome shotgun (WGS) entry which is preliminary data.</text>
</comment>
<sequence>MHSEAEAKAAAELLESAVARIAVLEDRISALETEVSGVAGMAGQAAHQEAAQKAALSALADALRTEFSALIQERLEAFGGEMAEKAPAPVDVTPALAALSTELKSFVEERLEAFGEELAEKAPAPPPVDVTPALADLRREAAALAATVEALRGDVACRVTKVDQDALVTRIRMDLAAEIQAGIEKAVPAEAARIIREEIAALAREMDD</sequence>